<dbReference type="Gene3D" id="3.40.50.1820">
    <property type="entry name" value="alpha/beta hydrolase"/>
    <property type="match status" value="1"/>
</dbReference>
<dbReference type="GeneTree" id="ENSGT00880000138014"/>
<dbReference type="GO" id="GO:0006508">
    <property type="term" value="P:proteolysis"/>
    <property type="evidence" value="ECO:0007669"/>
    <property type="project" value="InterPro"/>
</dbReference>
<reference evidence="3" key="2">
    <citation type="submission" date="2025-08" db="UniProtKB">
        <authorList>
            <consortium name="Ensembl"/>
        </authorList>
    </citation>
    <scope>IDENTIFICATION</scope>
</reference>
<evidence type="ECO:0000256" key="1">
    <source>
        <dbReference type="ARBA" id="ARBA00009431"/>
    </source>
</evidence>
<organism evidence="3 4">
    <name type="scientific">Anas platyrhynchos platyrhynchos</name>
    <name type="common">Northern mallard</name>
    <dbReference type="NCBI Taxonomy" id="8840"/>
    <lineage>
        <taxon>Eukaryota</taxon>
        <taxon>Metazoa</taxon>
        <taxon>Chordata</taxon>
        <taxon>Craniata</taxon>
        <taxon>Vertebrata</taxon>
        <taxon>Euteleostomi</taxon>
        <taxon>Archelosauria</taxon>
        <taxon>Archosauria</taxon>
        <taxon>Dinosauria</taxon>
        <taxon>Saurischia</taxon>
        <taxon>Theropoda</taxon>
        <taxon>Coelurosauria</taxon>
        <taxon>Aves</taxon>
        <taxon>Neognathae</taxon>
        <taxon>Galloanserae</taxon>
        <taxon>Anseriformes</taxon>
        <taxon>Anatidae</taxon>
        <taxon>Anatinae</taxon>
        <taxon>Anas</taxon>
    </lineage>
</organism>
<protein>
    <recommendedName>
        <fullName evidence="5">Serine carboxypeptidase 1</fullName>
    </recommendedName>
</protein>
<proteinExistence type="inferred from homology"/>
<accession>A0A493TI48</accession>
<dbReference type="Proteomes" id="UP000016666">
    <property type="component" value="Chromosome 6"/>
</dbReference>
<sequence>MTENLFSLLQFLFVLLLLLHTYTFSQLGQATPPSHEMSVLLALHHCRVVALCLHCWFVEAQSNPQSNPLPDVVDDTEVAHNNYLLLKEFFSSSLNTPRITSSSQGRAMGDMPDSTGITAFSQGKWNFHDNPNLNCTLQMEEMIQIVEDTGLNIYNLYTPCAGSVPGSMKCEGDYLITHNMGNSFIHMPMRFFWTQNLFWMPVAWKKVRMDLLCTNSTVPTMYLNSLEMRKGFHMFPDALEWQECSFEVNRSYKCLYMQMNDQYLKLLGAMKYWILVCNGDVNMVCNFLGDEWFVDSLCENQIGGFVKEFTNITFLTIKGASHTVPTNQLLAAFTTFNHFIKNEY</sequence>
<evidence type="ECO:0008006" key="5">
    <source>
        <dbReference type="Google" id="ProtNLM"/>
    </source>
</evidence>
<dbReference type="STRING" id="8840.ENSAPLP00000025393"/>
<comment type="similarity">
    <text evidence="1">Belongs to the peptidase S10 family.</text>
</comment>
<reference evidence="3" key="3">
    <citation type="submission" date="2025-09" db="UniProtKB">
        <authorList>
            <consortium name="Ensembl"/>
        </authorList>
    </citation>
    <scope>IDENTIFICATION</scope>
</reference>
<feature type="chain" id="PRO_5019857714" description="Serine carboxypeptidase 1" evidence="2">
    <location>
        <begin position="31"/>
        <end position="344"/>
    </location>
</feature>
<reference evidence="3 4" key="1">
    <citation type="submission" date="2017-10" db="EMBL/GenBank/DDBJ databases">
        <title>A new Pekin duck reference genome.</title>
        <authorList>
            <person name="Hou Z.-C."/>
            <person name="Zhou Z.-K."/>
            <person name="Zhu F."/>
            <person name="Hou S.-S."/>
        </authorList>
    </citation>
    <scope>NUCLEOTIDE SEQUENCE [LARGE SCALE GENOMIC DNA]</scope>
</reference>
<name>A0A493TI48_ANAPP</name>
<dbReference type="AlphaFoldDB" id="A0A493TI48"/>
<evidence type="ECO:0000313" key="3">
    <source>
        <dbReference type="Ensembl" id="ENSAPLP00000025393.1"/>
    </source>
</evidence>
<evidence type="ECO:0000256" key="2">
    <source>
        <dbReference type="SAM" id="SignalP"/>
    </source>
</evidence>
<dbReference type="GO" id="GO:0004185">
    <property type="term" value="F:serine-type carboxypeptidase activity"/>
    <property type="evidence" value="ECO:0007669"/>
    <property type="project" value="InterPro"/>
</dbReference>
<dbReference type="InterPro" id="IPR001563">
    <property type="entry name" value="Peptidase_S10"/>
</dbReference>
<dbReference type="OMA" id="LCANASK"/>
<keyword evidence="4" id="KW-1185">Reference proteome</keyword>
<feature type="signal peptide" evidence="2">
    <location>
        <begin position="1"/>
        <end position="30"/>
    </location>
</feature>
<evidence type="ECO:0000313" key="4">
    <source>
        <dbReference type="Proteomes" id="UP000016666"/>
    </source>
</evidence>
<keyword evidence="2" id="KW-0732">Signal</keyword>
<dbReference type="SUPFAM" id="SSF53474">
    <property type="entry name" value="alpha/beta-Hydrolases"/>
    <property type="match status" value="1"/>
</dbReference>
<dbReference type="InterPro" id="IPR029058">
    <property type="entry name" value="AB_hydrolase_fold"/>
</dbReference>
<dbReference type="Ensembl" id="ENSAPLT00000005533.2">
    <property type="protein sequence ID" value="ENSAPLP00000025393.1"/>
    <property type="gene ID" value="ENSAPLG00000005363.2"/>
</dbReference>
<dbReference type="Pfam" id="PF00450">
    <property type="entry name" value="Peptidase_S10"/>
    <property type="match status" value="1"/>
</dbReference>